<evidence type="ECO:0000256" key="1">
    <source>
        <dbReference type="ARBA" id="ARBA00022553"/>
    </source>
</evidence>
<protein>
    <submittedName>
        <fullName evidence="6">Response regulator transcription factor</fullName>
    </submittedName>
</protein>
<dbReference type="InterPro" id="IPR039420">
    <property type="entry name" value="WalR-like"/>
</dbReference>
<feature type="modified residue" description="4-aspartylphosphate" evidence="3">
    <location>
        <position position="56"/>
    </location>
</feature>
<dbReference type="CDD" id="cd17535">
    <property type="entry name" value="REC_NarL-like"/>
    <property type="match status" value="1"/>
</dbReference>
<evidence type="ECO:0000259" key="4">
    <source>
        <dbReference type="PROSITE" id="PS50043"/>
    </source>
</evidence>
<dbReference type="InterPro" id="IPR058245">
    <property type="entry name" value="NreC/VraR/RcsB-like_REC"/>
</dbReference>
<evidence type="ECO:0000313" key="6">
    <source>
        <dbReference type="EMBL" id="MBY5959698.1"/>
    </source>
</evidence>
<dbReference type="PANTHER" id="PTHR43214:SF43">
    <property type="entry name" value="TWO-COMPONENT RESPONSE REGULATOR"/>
    <property type="match status" value="1"/>
</dbReference>
<dbReference type="GO" id="GO:0003677">
    <property type="term" value="F:DNA binding"/>
    <property type="evidence" value="ECO:0007669"/>
    <property type="project" value="UniProtKB-KW"/>
</dbReference>
<gene>
    <name evidence="6" type="ORF">KUV50_16205</name>
</gene>
<evidence type="ECO:0000259" key="5">
    <source>
        <dbReference type="PROSITE" id="PS50110"/>
    </source>
</evidence>
<dbReference type="Pfam" id="PF00196">
    <property type="entry name" value="GerE"/>
    <property type="match status" value="1"/>
</dbReference>
<dbReference type="Pfam" id="PF00072">
    <property type="entry name" value="Response_reg"/>
    <property type="match status" value="1"/>
</dbReference>
<feature type="domain" description="Response regulatory" evidence="5">
    <location>
        <begin position="5"/>
        <end position="121"/>
    </location>
</feature>
<dbReference type="SMART" id="SM00448">
    <property type="entry name" value="REC"/>
    <property type="match status" value="1"/>
</dbReference>
<name>A0A953LBF2_9BACT</name>
<dbReference type="Proteomes" id="UP000753961">
    <property type="component" value="Unassembled WGS sequence"/>
</dbReference>
<dbReference type="SUPFAM" id="SSF46894">
    <property type="entry name" value="C-terminal effector domain of the bipartite response regulators"/>
    <property type="match status" value="1"/>
</dbReference>
<dbReference type="InterPro" id="IPR011006">
    <property type="entry name" value="CheY-like_superfamily"/>
</dbReference>
<dbReference type="PROSITE" id="PS50110">
    <property type="entry name" value="RESPONSE_REGULATORY"/>
    <property type="match status" value="1"/>
</dbReference>
<evidence type="ECO:0000256" key="2">
    <source>
        <dbReference type="ARBA" id="ARBA00023125"/>
    </source>
</evidence>
<dbReference type="CDD" id="cd06170">
    <property type="entry name" value="LuxR_C_like"/>
    <property type="match status" value="1"/>
</dbReference>
<sequence length="206" mass="22780">MEKIKLLIVDDHPLILEGLKNLLAEEDAVEIIHMCTTAYEVIEAMRTAVPDVALLDINLPDVNGIELCARIRKEFPSVKCIALTTYSQRSYINKMMEAGAAGYLLKNASKTEILTAIQEVHAGGMYLRVKDDGAQMEEENSPIPTLTPREKEVLALIAEGLTNPQIAKKLYVSVLTVNSHRKNLLHKFEVSNTAMLIRQAVVAGLV</sequence>
<feature type="domain" description="HTH luxR-type" evidence="4">
    <location>
        <begin position="139"/>
        <end position="204"/>
    </location>
</feature>
<organism evidence="6 7">
    <name type="scientific">Membranihabitans marinus</name>
    <dbReference type="NCBI Taxonomy" id="1227546"/>
    <lineage>
        <taxon>Bacteria</taxon>
        <taxon>Pseudomonadati</taxon>
        <taxon>Bacteroidota</taxon>
        <taxon>Saprospiria</taxon>
        <taxon>Saprospirales</taxon>
        <taxon>Saprospiraceae</taxon>
        <taxon>Membranihabitans</taxon>
    </lineage>
</organism>
<accession>A0A953LBF2</accession>
<dbReference type="AlphaFoldDB" id="A0A953LBF2"/>
<reference evidence="6" key="1">
    <citation type="submission" date="2021-06" db="EMBL/GenBank/DDBJ databases">
        <title>44 bacteria genomes isolated from Dapeng, Shenzhen.</title>
        <authorList>
            <person name="Zheng W."/>
            <person name="Yu S."/>
            <person name="Huang Y."/>
        </authorList>
    </citation>
    <scope>NUCLEOTIDE SEQUENCE</scope>
    <source>
        <strain evidence="6">DP5N28-2</strain>
    </source>
</reference>
<keyword evidence="2" id="KW-0238">DNA-binding</keyword>
<dbReference type="PROSITE" id="PS00622">
    <property type="entry name" value="HTH_LUXR_1"/>
    <property type="match status" value="1"/>
</dbReference>
<comment type="caution">
    <text evidence="6">The sequence shown here is derived from an EMBL/GenBank/DDBJ whole genome shotgun (WGS) entry which is preliminary data.</text>
</comment>
<dbReference type="PROSITE" id="PS50043">
    <property type="entry name" value="HTH_LUXR_2"/>
    <property type="match status" value="1"/>
</dbReference>
<dbReference type="EMBL" id="JAHVHU010000017">
    <property type="protein sequence ID" value="MBY5959698.1"/>
    <property type="molecule type" value="Genomic_DNA"/>
</dbReference>
<dbReference type="SMART" id="SM00421">
    <property type="entry name" value="HTH_LUXR"/>
    <property type="match status" value="1"/>
</dbReference>
<dbReference type="GO" id="GO:0000160">
    <property type="term" value="P:phosphorelay signal transduction system"/>
    <property type="evidence" value="ECO:0007669"/>
    <property type="project" value="InterPro"/>
</dbReference>
<keyword evidence="7" id="KW-1185">Reference proteome</keyword>
<dbReference type="SUPFAM" id="SSF52172">
    <property type="entry name" value="CheY-like"/>
    <property type="match status" value="1"/>
</dbReference>
<evidence type="ECO:0000256" key="3">
    <source>
        <dbReference type="PROSITE-ProRule" id="PRU00169"/>
    </source>
</evidence>
<dbReference type="GO" id="GO:0006355">
    <property type="term" value="P:regulation of DNA-templated transcription"/>
    <property type="evidence" value="ECO:0007669"/>
    <property type="project" value="InterPro"/>
</dbReference>
<dbReference type="InterPro" id="IPR001789">
    <property type="entry name" value="Sig_transdc_resp-reg_receiver"/>
</dbReference>
<dbReference type="Gene3D" id="3.40.50.2300">
    <property type="match status" value="1"/>
</dbReference>
<dbReference type="PANTHER" id="PTHR43214">
    <property type="entry name" value="TWO-COMPONENT RESPONSE REGULATOR"/>
    <property type="match status" value="1"/>
</dbReference>
<evidence type="ECO:0000313" key="7">
    <source>
        <dbReference type="Proteomes" id="UP000753961"/>
    </source>
</evidence>
<dbReference type="RefSeq" id="WP_222581236.1">
    <property type="nucleotide sequence ID" value="NZ_JAHVHU010000017.1"/>
</dbReference>
<proteinExistence type="predicted"/>
<dbReference type="InterPro" id="IPR000792">
    <property type="entry name" value="Tscrpt_reg_LuxR_C"/>
</dbReference>
<keyword evidence="1 3" id="KW-0597">Phosphoprotein</keyword>
<dbReference type="InterPro" id="IPR016032">
    <property type="entry name" value="Sig_transdc_resp-reg_C-effctor"/>
</dbReference>
<dbReference type="PRINTS" id="PR00038">
    <property type="entry name" value="HTHLUXR"/>
</dbReference>